<dbReference type="EMBL" id="JAMQOL010000005">
    <property type="protein sequence ID" value="MCM4076735.1"/>
    <property type="molecule type" value="Genomic_DNA"/>
</dbReference>
<keyword evidence="3" id="KW-1185">Reference proteome</keyword>
<proteinExistence type="predicted"/>
<protein>
    <submittedName>
        <fullName evidence="2">Uncharacterized protein</fullName>
    </submittedName>
</protein>
<accession>A0ABT0XSH3</accession>
<evidence type="ECO:0000313" key="2">
    <source>
        <dbReference type="EMBL" id="MCM4076735.1"/>
    </source>
</evidence>
<feature type="region of interest" description="Disordered" evidence="1">
    <location>
        <begin position="53"/>
        <end position="75"/>
    </location>
</feature>
<reference evidence="2 3" key="1">
    <citation type="submission" date="2022-06" db="EMBL/GenBank/DDBJ databases">
        <title>Actinoplanes abujensis sp. nov., isolated from Nigerian arid soil.</title>
        <authorList>
            <person name="Ding P."/>
        </authorList>
    </citation>
    <scope>NUCLEOTIDE SEQUENCE [LARGE SCALE GENOMIC DNA]</scope>
    <source>
        <strain evidence="3">TRM88002</strain>
    </source>
</reference>
<organism evidence="2 3">
    <name type="scientific">Paractinoplanes hotanensis</name>
    <dbReference type="NCBI Taxonomy" id="2906497"/>
    <lineage>
        <taxon>Bacteria</taxon>
        <taxon>Bacillati</taxon>
        <taxon>Actinomycetota</taxon>
        <taxon>Actinomycetes</taxon>
        <taxon>Micromonosporales</taxon>
        <taxon>Micromonosporaceae</taxon>
        <taxon>Paractinoplanes</taxon>
    </lineage>
</organism>
<dbReference type="RefSeq" id="WP_251796672.1">
    <property type="nucleotide sequence ID" value="NZ_JAMQOL010000005.1"/>
</dbReference>
<name>A0ABT0XSH3_9ACTN</name>
<evidence type="ECO:0000256" key="1">
    <source>
        <dbReference type="SAM" id="MobiDB-lite"/>
    </source>
</evidence>
<gene>
    <name evidence="2" type="ORF">LXN57_04045</name>
</gene>
<dbReference type="Proteomes" id="UP001523216">
    <property type="component" value="Unassembled WGS sequence"/>
</dbReference>
<sequence length="75" mass="8421">MRFDVMQGIGRHDPAAGPGGQAGVQLDHPLKFMNPNRTEALAPERISQSHLAKIPAGRQWQAPEQRTIPFRKRPR</sequence>
<feature type="region of interest" description="Disordered" evidence="1">
    <location>
        <begin position="1"/>
        <end position="26"/>
    </location>
</feature>
<evidence type="ECO:0000313" key="3">
    <source>
        <dbReference type="Proteomes" id="UP001523216"/>
    </source>
</evidence>
<comment type="caution">
    <text evidence="2">The sequence shown here is derived from an EMBL/GenBank/DDBJ whole genome shotgun (WGS) entry which is preliminary data.</text>
</comment>